<reference evidence="4" key="1">
    <citation type="submission" date="2019-12" db="EMBL/GenBank/DDBJ databases">
        <title>Genome sequencing and annotation of Brassica cretica.</title>
        <authorList>
            <person name="Studholme D.J."/>
            <person name="Sarris P."/>
        </authorList>
    </citation>
    <scope>NUCLEOTIDE SEQUENCE</scope>
    <source>
        <strain evidence="4">PFS-109/04</strain>
        <tissue evidence="4">Leaf</tissue>
    </source>
</reference>
<dbReference type="GO" id="GO:0016491">
    <property type="term" value="F:oxidoreductase activity"/>
    <property type="evidence" value="ECO:0007669"/>
    <property type="project" value="UniProtKB-KW"/>
</dbReference>
<name>A0A8S9PU78_BRACR</name>
<keyword evidence="3" id="KW-0560">Oxidoreductase</keyword>
<evidence type="ECO:0000256" key="3">
    <source>
        <dbReference type="ARBA" id="ARBA00023002"/>
    </source>
</evidence>
<evidence type="ECO:0000313" key="5">
    <source>
        <dbReference type="Proteomes" id="UP000712600"/>
    </source>
</evidence>
<dbReference type="GO" id="GO:0097237">
    <property type="term" value="P:cellular response to toxic substance"/>
    <property type="evidence" value="ECO:0007669"/>
    <property type="project" value="UniProtKB-ARBA"/>
</dbReference>
<dbReference type="EMBL" id="QGKX02001347">
    <property type="protein sequence ID" value="KAF3523410.1"/>
    <property type="molecule type" value="Genomic_DNA"/>
</dbReference>
<dbReference type="AlphaFoldDB" id="A0A8S9PU78"/>
<dbReference type="InterPro" id="IPR050097">
    <property type="entry name" value="Ferredoxin-NADP_redctase_2"/>
</dbReference>
<gene>
    <name evidence="4" type="ORF">F2Q69_00048884</name>
</gene>
<comment type="similarity">
    <text evidence="1">Belongs to the class-II pyridine nucleotide-disulfide oxidoreductase family.</text>
</comment>
<dbReference type="PANTHER" id="PTHR48105">
    <property type="entry name" value="THIOREDOXIN REDUCTASE 1-RELATED-RELATED"/>
    <property type="match status" value="1"/>
</dbReference>
<keyword evidence="2" id="KW-0285">Flavoprotein</keyword>
<dbReference type="InterPro" id="IPR036188">
    <property type="entry name" value="FAD/NAD-bd_sf"/>
</dbReference>
<comment type="caution">
    <text evidence="4">The sequence shown here is derived from an EMBL/GenBank/DDBJ whole genome shotgun (WGS) entry which is preliminary data.</text>
</comment>
<dbReference type="PRINTS" id="PR00469">
    <property type="entry name" value="PNDRDTASEII"/>
</dbReference>
<organism evidence="4 5">
    <name type="scientific">Brassica cretica</name>
    <name type="common">Mustard</name>
    <dbReference type="NCBI Taxonomy" id="69181"/>
    <lineage>
        <taxon>Eukaryota</taxon>
        <taxon>Viridiplantae</taxon>
        <taxon>Streptophyta</taxon>
        <taxon>Embryophyta</taxon>
        <taxon>Tracheophyta</taxon>
        <taxon>Spermatophyta</taxon>
        <taxon>Magnoliopsida</taxon>
        <taxon>eudicotyledons</taxon>
        <taxon>Gunneridae</taxon>
        <taxon>Pentapetalae</taxon>
        <taxon>rosids</taxon>
        <taxon>malvids</taxon>
        <taxon>Brassicales</taxon>
        <taxon>Brassicaceae</taxon>
        <taxon>Brassiceae</taxon>
        <taxon>Brassica</taxon>
    </lineage>
</organism>
<accession>A0A8S9PU78</accession>
<evidence type="ECO:0000256" key="2">
    <source>
        <dbReference type="ARBA" id="ARBA00022630"/>
    </source>
</evidence>
<proteinExistence type="inferred from homology"/>
<protein>
    <recommendedName>
        <fullName evidence="6">FAD/NAD(P)-binding domain-containing protein</fullName>
    </recommendedName>
</protein>
<dbReference type="Gene3D" id="3.50.50.60">
    <property type="entry name" value="FAD/NAD(P)-binding domain"/>
    <property type="match status" value="2"/>
</dbReference>
<evidence type="ECO:0000256" key="1">
    <source>
        <dbReference type="ARBA" id="ARBA00009333"/>
    </source>
</evidence>
<evidence type="ECO:0000313" key="4">
    <source>
        <dbReference type="EMBL" id="KAF3523410.1"/>
    </source>
</evidence>
<evidence type="ECO:0008006" key="6">
    <source>
        <dbReference type="Google" id="ProtNLM"/>
    </source>
</evidence>
<sequence>MQQRALSKPKIELIWNSVVVAYGDENGKGLLGGLKVKNVVVSGDVSDLKIYGLFFAIGHEPATKFLDGQFELDEDGAKTNIFMLVLPRITIEKKKKDYATITFTYGSLREVTAEDNVNEKRNTNNIDAMLVP</sequence>
<dbReference type="Proteomes" id="UP000712600">
    <property type="component" value="Unassembled WGS sequence"/>
</dbReference>